<evidence type="ECO:0000313" key="2">
    <source>
        <dbReference type="Proteomes" id="UP000324800"/>
    </source>
</evidence>
<feature type="non-terminal residue" evidence="1">
    <location>
        <position position="1"/>
    </location>
</feature>
<comment type="caution">
    <text evidence="1">The sequence shown here is derived from an EMBL/GenBank/DDBJ whole genome shotgun (WGS) entry which is preliminary data.</text>
</comment>
<name>A0A5J4URB4_9EUKA</name>
<dbReference type="AlphaFoldDB" id="A0A5J4URB4"/>
<evidence type="ECO:0000313" key="1">
    <source>
        <dbReference type="EMBL" id="KAA6372714.1"/>
    </source>
</evidence>
<sequence length="21" mass="2406">EFMFGSAELERICGFKILLSD</sequence>
<proteinExistence type="predicted"/>
<gene>
    <name evidence="1" type="ORF">EZS28_031757</name>
</gene>
<dbReference type="Proteomes" id="UP000324800">
    <property type="component" value="Unassembled WGS sequence"/>
</dbReference>
<reference evidence="1 2" key="1">
    <citation type="submission" date="2019-03" db="EMBL/GenBank/DDBJ databases">
        <title>Single cell metagenomics reveals metabolic interactions within the superorganism composed of flagellate Streblomastix strix and complex community of Bacteroidetes bacteria on its surface.</title>
        <authorList>
            <person name="Treitli S.C."/>
            <person name="Kolisko M."/>
            <person name="Husnik F."/>
            <person name="Keeling P."/>
            <person name="Hampl V."/>
        </authorList>
    </citation>
    <scope>NUCLEOTIDE SEQUENCE [LARGE SCALE GENOMIC DNA]</scope>
    <source>
        <strain evidence="1">ST1C</strain>
    </source>
</reference>
<protein>
    <submittedName>
        <fullName evidence="1">Uncharacterized protein</fullName>
    </submittedName>
</protein>
<accession>A0A5J4URB4</accession>
<organism evidence="1 2">
    <name type="scientific">Streblomastix strix</name>
    <dbReference type="NCBI Taxonomy" id="222440"/>
    <lineage>
        <taxon>Eukaryota</taxon>
        <taxon>Metamonada</taxon>
        <taxon>Preaxostyla</taxon>
        <taxon>Oxymonadida</taxon>
        <taxon>Streblomastigidae</taxon>
        <taxon>Streblomastix</taxon>
    </lineage>
</organism>
<dbReference type="EMBL" id="SNRW01013354">
    <property type="protein sequence ID" value="KAA6372714.1"/>
    <property type="molecule type" value="Genomic_DNA"/>
</dbReference>